<dbReference type="Gene3D" id="3.30.200.20">
    <property type="entry name" value="Phosphorylase Kinase, domain 1"/>
    <property type="match status" value="1"/>
</dbReference>
<dbReference type="PROSITE" id="PS00108">
    <property type="entry name" value="PROTEIN_KINASE_ST"/>
    <property type="match status" value="1"/>
</dbReference>
<dbReference type="InterPro" id="IPR000719">
    <property type="entry name" value="Prot_kinase_dom"/>
</dbReference>
<dbReference type="InterPro" id="IPR045864">
    <property type="entry name" value="aa-tRNA-synth_II/BPL/LPL"/>
</dbReference>
<dbReference type="InterPro" id="IPR017441">
    <property type="entry name" value="Protein_kinase_ATP_BS"/>
</dbReference>
<dbReference type="InterPro" id="IPR050339">
    <property type="entry name" value="CC_SR_Kinase"/>
</dbReference>
<evidence type="ECO:0000256" key="10">
    <source>
        <dbReference type="PROSITE-ProRule" id="PRU10141"/>
    </source>
</evidence>
<feature type="region of interest" description="Disordered" evidence="12">
    <location>
        <begin position="214"/>
        <end position="234"/>
    </location>
</feature>
<dbReference type="InterPro" id="IPR008271">
    <property type="entry name" value="Ser/Thr_kinase_AS"/>
</dbReference>
<accession>A0ABR4ID35</accession>
<evidence type="ECO:0000256" key="9">
    <source>
        <dbReference type="ARBA" id="ARBA00048679"/>
    </source>
</evidence>
<evidence type="ECO:0000256" key="6">
    <source>
        <dbReference type="ARBA" id="ARBA00022840"/>
    </source>
</evidence>
<dbReference type="EC" id="2.7.11.1" evidence="1"/>
<keyword evidence="16" id="KW-1185">Reference proteome</keyword>
<dbReference type="CDD" id="cd23823">
    <property type="entry name" value="RWD_GCN2"/>
    <property type="match status" value="1"/>
</dbReference>
<dbReference type="Gene3D" id="3.10.110.10">
    <property type="entry name" value="Ubiquitin Conjugating Enzyme"/>
    <property type="match status" value="1"/>
</dbReference>
<dbReference type="InterPro" id="IPR016135">
    <property type="entry name" value="UBQ-conjugating_enzyme/RWD"/>
</dbReference>
<comment type="caution">
    <text evidence="15">The sequence shown here is derived from an EMBL/GenBank/DDBJ whole genome shotgun (WGS) entry which is preliminary data.</text>
</comment>
<dbReference type="CDD" id="cd14046">
    <property type="entry name" value="STKc_EIF2AK4_GCN2_rpt2"/>
    <property type="match status" value="1"/>
</dbReference>
<dbReference type="Gene3D" id="1.10.510.10">
    <property type="entry name" value="Transferase(Phosphotransferase) domain 1"/>
    <property type="match status" value="2"/>
</dbReference>
<dbReference type="PANTHER" id="PTHR11042">
    <property type="entry name" value="EUKARYOTIC TRANSLATION INITIATION FACTOR 2-ALPHA KINASE EIF2-ALPHA KINASE -RELATED"/>
    <property type="match status" value="1"/>
</dbReference>
<keyword evidence="2" id="KW-0723">Serine/threonine-protein kinase</keyword>
<comment type="catalytic activity">
    <reaction evidence="8">
        <text>L-threonyl-[protein] + ATP = O-phospho-L-threonyl-[protein] + ADP + H(+)</text>
        <dbReference type="Rhea" id="RHEA:46608"/>
        <dbReference type="Rhea" id="RHEA-COMP:11060"/>
        <dbReference type="Rhea" id="RHEA-COMP:11605"/>
        <dbReference type="ChEBI" id="CHEBI:15378"/>
        <dbReference type="ChEBI" id="CHEBI:30013"/>
        <dbReference type="ChEBI" id="CHEBI:30616"/>
        <dbReference type="ChEBI" id="CHEBI:61977"/>
        <dbReference type="ChEBI" id="CHEBI:456216"/>
        <dbReference type="EC" id="2.7.11.1"/>
    </reaction>
</comment>
<feature type="binding site" evidence="10">
    <location>
        <position position="612"/>
    </location>
    <ligand>
        <name>ATP</name>
        <dbReference type="ChEBI" id="CHEBI:30616"/>
    </ligand>
</feature>
<dbReference type="InterPro" id="IPR016255">
    <property type="entry name" value="Gcn2"/>
</dbReference>
<evidence type="ECO:0000256" key="3">
    <source>
        <dbReference type="ARBA" id="ARBA00022679"/>
    </source>
</evidence>
<dbReference type="Pfam" id="PF12745">
    <property type="entry name" value="HGTP_anticodon2"/>
    <property type="match status" value="1"/>
</dbReference>
<sequence length="1595" mass="180225">MPHHHKKTASNALKNASPRAEKKHVFPDPAAFASPVVAPTNYQEIHQNEVEALRSIYGDDFEDVQHRRSAWHQSSEVSFKLYLRASSNPDVHLDLLVKLPTTYPKTCPIITPENLEDLRRGAQLKILDILKNKPKTLLGSEMIYEIAVSIQDVLEDAAEVQAQDQDLPSLEEERIVQEAAANQRAELAREEELRKQQAATAKEERELQQLLQDTMRERTKARLSRRKSRTSGLETAGDVEDVVNIPGAITFDPPLIMADAEEGPLVFRAVYGKTLLKSTHGVSTFMVRPVVPGNRPCAPLLVLRELSIDEKGADSLAFREQMRSSEDKLEGLKKLRHQNLVEFTGFKILRPLYSAEAKNSTWTVFTLVEYANKGSLSEFLDLVGTAPVELLRSWSIQLLEALEYYHRNGFVHGDLHCGRVLLFRNPNGGSIVKLLSSIEEALPNSAERKRPLTTSKSPFWLPPELTQESSSPTMKTDVWDLGIVFLQMGFGKDVLQRYTSANALMGTLDLSPSLNDLLQEFFRPNPKRRPTAFQLQPSEFFRVDSPLVVRTSASNSMSLARRPRLESISGGFPSFSRYNQDFDEAGRLGRGGFGEVVKARNKLDARFYAIKKITHKYATALKDTLSEIMLLSRLNHPYVVRYYTAWLEEDFDQGNEEALSFTDGNSFPGTHSQDFEYSTTGGLDFISSSGYPKIEFGLDSDEEDAGTVSTKVKGETPETFETESGTGKELSRARSGSQGRPVLTSLYIQMEYCEKHTLRDLIKNGLYEDIDRSWRLFRQILDGLTHIHGHGIIHRDLKPDNIFIDAANNPRIGDFGLATSGQFTTAVRSSAAADFEDNLTRSLGTTYYVAPEMKSGFAGHYNNKVDMYSLGVIFFEMCQSLPTNMERDQTLRAIRERHHELPDTFQDSERAVQGEIIQLLLSHNPAERPSASELLHSGQIPLQVEEETFRRAIMHLLSNPNSPDYKKILSAIFSQSPKKFEDIAWDMDSRGAPAANELLVHGLVKERLTSIFRRHGAVETTRQMLFPKSQHYRSGAVRLLDSSGNMLQLPFDLTLPNARAILRQDSSLEKTFTFGTVYRDTPHGGEPKTHKEVDFDIVSRNTLDLALKEAEVIKVLDEIIEEFPPLRASPMCFLINHSDLLQLIMEFCRITPSQIPLVKEVISKLNVNKTSMQKIRSELRSPAVGVASTSLDDLARFDFRDTPKQTLKRLRAIMEGTEFSERLTPIFARINSVVAYLQGFEVKRKIYINPLGSLNDKFFRGSILFQCIFDTKRRGVFAAGGRYDSLVQQFRPNVMTSRSSQTHAVGFNLSWDTLSSVMIDYLKAPTKPSIKQPEAEVGAFWKTRRCDVLVASFDPTVLREMGVKLVQDLWSNDISAELAVDASSLEELLTKYREHNHSWIVIAKHESKERGFKVKCLVPKEEFDIRNTELIPWLRNEIRARNLREGATENLRYSRMPSQSESSTGVNERANDVRILVSQHRSKKTNRRNIVESALLRSREVVEKALNGPIAAIDTRDDLLEAIRDTRLSDADSWRTVIQNAPLTERKYLNQVHELLLDLANESRGEGAEDSGNAFIYNFRTGSCIYYDLGSGSER</sequence>
<dbReference type="SUPFAM" id="SSF55681">
    <property type="entry name" value="Class II aaRS and biotin synthetases"/>
    <property type="match status" value="1"/>
</dbReference>
<dbReference type="SMART" id="SM00591">
    <property type="entry name" value="RWD"/>
    <property type="match status" value="1"/>
</dbReference>
<evidence type="ECO:0000256" key="5">
    <source>
        <dbReference type="ARBA" id="ARBA00022777"/>
    </source>
</evidence>
<dbReference type="Pfam" id="PF13393">
    <property type="entry name" value="tRNA-synt_His"/>
    <property type="match status" value="1"/>
</dbReference>
<keyword evidence="4 10" id="KW-0547">Nucleotide-binding</keyword>
<comment type="catalytic activity">
    <reaction evidence="9">
        <text>L-seryl-[protein] + ATP = O-phospho-L-seryl-[protein] + ADP + H(+)</text>
        <dbReference type="Rhea" id="RHEA:17989"/>
        <dbReference type="Rhea" id="RHEA-COMP:9863"/>
        <dbReference type="Rhea" id="RHEA-COMP:11604"/>
        <dbReference type="ChEBI" id="CHEBI:15378"/>
        <dbReference type="ChEBI" id="CHEBI:29999"/>
        <dbReference type="ChEBI" id="CHEBI:30616"/>
        <dbReference type="ChEBI" id="CHEBI:83421"/>
        <dbReference type="ChEBI" id="CHEBI:456216"/>
        <dbReference type="EC" id="2.7.11.1"/>
    </reaction>
</comment>
<dbReference type="Pfam" id="PF05773">
    <property type="entry name" value="RWD"/>
    <property type="match status" value="1"/>
</dbReference>
<dbReference type="Gene3D" id="3.30.930.10">
    <property type="entry name" value="Bira Bifunctional Protein, Domain 2"/>
    <property type="match status" value="1"/>
</dbReference>
<dbReference type="SMART" id="SM00220">
    <property type="entry name" value="S_TKc"/>
    <property type="match status" value="1"/>
</dbReference>
<evidence type="ECO:0000256" key="1">
    <source>
        <dbReference type="ARBA" id="ARBA00012513"/>
    </source>
</evidence>
<comment type="similarity">
    <text evidence="7">Belongs to the protein kinase superfamily. Ser/Thr protein kinase family. GCN2 subfamily.</text>
</comment>
<evidence type="ECO:0000259" key="14">
    <source>
        <dbReference type="PROSITE" id="PS50908"/>
    </source>
</evidence>
<evidence type="ECO:0000259" key="13">
    <source>
        <dbReference type="PROSITE" id="PS50011"/>
    </source>
</evidence>
<dbReference type="PROSITE" id="PS00107">
    <property type="entry name" value="PROTEIN_KINASE_ATP"/>
    <property type="match status" value="1"/>
</dbReference>
<feature type="region of interest" description="Disordered" evidence="12">
    <location>
        <begin position="702"/>
        <end position="737"/>
    </location>
</feature>
<dbReference type="Pfam" id="PF00069">
    <property type="entry name" value="Pkinase"/>
    <property type="match status" value="3"/>
</dbReference>
<dbReference type="PROSITE" id="PS50011">
    <property type="entry name" value="PROTEIN_KINASE_DOM"/>
    <property type="match status" value="2"/>
</dbReference>
<dbReference type="InterPro" id="IPR041715">
    <property type="entry name" value="HisRS-like_core"/>
</dbReference>
<protein>
    <recommendedName>
        <fullName evidence="1">non-specific serine/threonine protein kinase</fullName>
        <ecNumber evidence="1">2.7.11.1</ecNumber>
    </recommendedName>
</protein>
<dbReference type="InterPro" id="IPR011009">
    <property type="entry name" value="Kinase-like_dom_sf"/>
</dbReference>
<organism evidence="15 16">
    <name type="scientific">Aspergillus cavernicola</name>
    <dbReference type="NCBI Taxonomy" id="176166"/>
    <lineage>
        <taxon>Eukaryota</taxon>
        <taxon>Fungi</taxon>
        <taxon>Dikarya</taxon>
        <taxon>Ascomycota</taxon>
        <taxon>Pezizomycotina</taxon>
        <taxon>Eurotiomycetes</taxon>
        <taxon>Eurotiomycetidae</taxon>
        <taxon>Eurotiales</taxon>
        <taxon>Aspergillaceae</taxon>
        <taxon>Aspergillus</taxon>
        <taxon>Aspergillus subgen. Nidulantes</taxon>
    </lineage>
</organism>
<dbReference type="CDD" id="cd14012">
    <property type="entry name" value="PK_eIF2AK_GCN2_rpt1"/>
    <property type="match status" value="1"/>
</dbReference>
<reference evidence="15 16" key="1">
    <citation type="submission" date="2024-07" db="EMBL/GenBank/DDBJ databases">
        <title>Section-level genome sequencing and comparative genomics of Aspergillus sections Usti and Cavernicolus.</title>
        <authorList>
            <consortium name="Lawrence Berkeley National Laboratory"/>
            <person name="Nybo J.L."/>
            <person name="Vesth T.C."/>
            <person name="Theobald S."/>
            <person name="Frisvad J.C."/>
            <person name="Larsen T.O."/>
            <person name="Kjaerboelling I."/>
            <person name="Rothschild-Mancinelli K."/>
            <person name="Lyhne E.K."/>
            <person name="Kogle M.E."/>
            <person name="Barry K."/>
            <person name="Clum A."/>
            <person name="Na H."/>
            <person name="Ledsgaard L."/>
            <person name="Lin J."/>
            <person name="Lipzen A."/>
            <person name="Kuo A."/>
            <person name="Riley R."/>
            <person name="Mondo S."/>
            <person name="LaButti K."/>
            <person name="Haridas S."/>
            <person name="Pangalinan J."/>
            <person name="Salamov A.A."/>
            <person name="Simmons B.A."/>
            <person name="Magnuson J.K."/>
            <person name="Chen J."/>
            <person name="Drula E."/>
            <person name="Henrissat B."/>
            <person name="Wiebenga A."/>
            <person name="Lubbers R.J."/>
            <person name="Gomes A.C."/>
            <person name="Makela M.R."/>
            <person name="Stajich J."/>
            <person name="Grigoriev I.V."/>
            <person name="Mortensen U.H."/>
            <person name="De vries R.P."/>
            <person name="Baker S.E."/>
            <person name="Andersen M.R."/>
        </authorList>
    </citation>
    <scope>NUCLEOTIDE SEQUENCE [LARGE SCALE GENOMIC DNA]</scope>
    <source>
        <strain evidence="15 16">CBS 600.67</strain>
    </source>
</reference>
<evidence type="ECO:0000313" key="16">
    <source>
        <dbReference type="Proteomes" id="UP001610335"/>
    </source>
</evidence>
<name>A0ABR4ID35_9EURO</name>
<dbReference type="SUPFAM" id="SSF56112">
    <property type="entry name" value="Protein kinase-like (PK-like)"/>
    <property type="match status" value="2"/>
</dbReference>
<evidence type="ECO:0000256" key="8">
    <source>
        <dbReference type="ARBA" id="ARBA00047899"/>
    </source>
</evidence>
<keyword evidence="11" id="KW-0175">Coiled coil</keyword>
<evidence type="ECO:0000256" key="2">
    <source>
        <dbReference type="ARBA" id="ARBA00022527"/>
    </source>
</evidence>
<evidence type="ECO:0000256" key="11">
    <source>
        <dbReference type="SAM" id="Coils"/>
    </source>
</evidence>
<dbReference type="PROSITE" id="PS50908">
    <property type="entry name" value="RWD"/>
    <property type="match status" value="1"/>
</dbReference>
<proteinExistence type="inferred from homology"/>
<dbReference type="InterPro" id="IPR006575">
    <property type="entry name" value="RWD_dom"/>
</dbReference>
<dbReference type="Gene3D" id="3.40.50.800">
    <property type="entry name" value="Anticodon-binding domain"/>
    <property type="match status" value="1"/>
</dbReference>
<feature type="domain" description="RWD" evidence="14">
    <location>
        <begin position="48"/>
        <end position="157"/>
    </location>
</feature>
<dbReference type="EMBL" id="JBFXLS010000035">
    <property type="protein sequence ID" value="KAL2825650.1"/>
    <property type="molecule type" value="Genomic_DNA"/>
</dbReference>
<gene>
    <name evidence="15" type="ORF">BDW59DRAFT_71998</name>
</gene>
<dbReference type="PANTHER" id="PTHR11042:SF136">
    <property type="entry name" value="EIF-2-ALPHA KINASE GCN2"/>
    <property type="match status" value="1"/>
</dbReference>
<feature type="domain" description="Protein kinase" evidence="13">
    <location>
        <begin position="582"/>
        <end position="949"/>
    </location>
</feature>
<dbReference type="SUPFAM" id="SSF54495">
    <property type="entry name" value="UBC-like"/>
    <property type="match status" value="1"/>
</dbReference>
<evidence type="ECO:0000313" key="15">
    <source>
        <dbReference type="EMBL" id="KAL2825650.1"/>
    </source>
</evidence>
<dbReference type="InterPro" id="IPR024435">
    <property type="entry name" value="HisRS-related_dom"/>
</dbReference>
<feature type="coiled-coil region" evidence="11">
    <location>
        <begin position="170"/>
        <end position="213"/>
    </location>
</feature>
<keyword evidence="5" id="KW-0418">Kinase</keyword>
<dbReference type="Proteomes" id="UP001610335">
    <property type="component" value="Unassembled WGS sequence"/>
</dbReference>
<feature type="region of interest" description="Disordered" evidence="12">
    <location>
        <begin position="1"/>
        <end position="21"/>
    </location>
</feature>
<evidence type="ECO:0000256" key="7">
    <source>
        <dbReference type="ARBA" id="ARBA00037982"/>
    </source>
</evidence>
<dbReference type="PIRSF" id="PIRSF000660">
    <property type="entry name" value="Ser/Thr_PK_GCN2"/>
    <property type="match status" value="1"/>
</dbReference>
<keyword evidence="3" id="KW-0808">Transferase</keyword>
<keyword evidence="6 10" id="KW-0067">ATP-binding</keyword>
<feature type="domain" description="Protein kinase" evidence="13">
    <location>
        <begin position="256"/>
        <end position="541"/>
    </location>
</feature>
<evidence type="ECO:0000256" key="12">
    <source>
        <dbReference type="SAM" id="MobiDB-lite"/>
    </source>
</evidence>
<dbReference type="InterPro" id="IPR036621">
    <property type="entry name" value="Anticodon-bd_dom_sf"/>
</dbReference>
<evidence type="ECO:0000256" key="4">
    <source>
        <dbReference type="ARBA" id="ARBA00022741"/>
    </source>
</evidence>